<dbReference type="InterPro" id="IPR021109">
    <property type="entry name" value="Peptidase_aspartic_dom_sf"/>
</dbReference>
<dbReference type="Pfam" id="PF08284">
    <property type="entry name" value="RVP_2"/>
    <property type="match status" value="1"/>
</dbReference>
<keyword evidence="1" id="KW-0378">Hydrolase</keyword>
<dbReference type="InterPro" id="IPR005162">
    <property type="entry name" value="Retrotrans_gag_dom"/>
</dbReference>
<feature type="domain" description="Retrotransposon gag" evidence="2">
    <location>
        <begin position="60"/>
        <end position="149"/>
    </location>
</feature>
<sequence length="409" mass="45678">MSDKNLQKQYEELMKLLALPERFDGTRGEKAETYTSQVGLYMAANPIKFRNNRCKIIFCITNLTGAASTWAQPYSRMLLAEEDIKFEDFSKVFCGMYFNSKKKAKAERALRLLKQTKSVATYTHQFAVHSSDSGWEVPTLISQYVQGLKQEIRLGIVYARASFETLEEAASFTLKIVNKMSGTNSTPTTSTPAVDPNVMDISAFRGQLPETEKMRMMKAGLCFRCGVKGHVSETVQRKGRIKLESCSGVKDVPSLSVEMESMINVGISSLDEMQSQDPRVFTHLNIEPTLSFRATSPTKFLLDSGATHNVLSESYAVSTGLLENTTKSTRVICGFDGARSRSSYDIDLTLNDNPNPFNFVITRLKDNYDGILGMPWIREHSDLIDWKRQHVGTATSDVATVSTHLSDAD</sequence>
<dbReference type="InterPro" id="IPR001969">
    <property type="entry name" value="Aspartic_peptidase_AS"/>
</dbReference>
<dbReference type="GO" id="GO:0004190">
    <property type="term" value="F:aspartic-type endopeptidase activity"/>
    <property type="evidence" value="ECO:0007669"/>
    <property type="project" value="UniProtKB-KW"/>
</dbReference>
<evidence type="ECO:0000259" key="2">
    <source>
        <dbReference type="Pfam" id="PF03732"/>
    </source>
</evidence>
<dbReference type="CDD" id="cd00303">
    <property type="entry name" value="retropepsin_like"/>
    <property type="match status" value="1"/>
</dbReference>
<dbReference type="GO" id="GO:0006508">
    <property type="term" value="P:proteolysis"/>
    <property type="evidence" value="ECO:0007669"/>
    <property type="project" value="InterPro"/>
</dbReference>
<dbReference type="PANTHER" id="PTHR15503:SF22">
    <property type="entry name" value="TRANSPOSON TY3-I GAG POLYPROTEIN"/>
    <property type="match status" value="1"/>
</dbReference>
<protein>
    <recommendedName>
        <fullName evidence="2">Retrotransposon gag domain-containing protein</fullName>
    </recommendedName>
</protein>
<dbReference type="PROSITE" id="PS00141">
    <property type="entry name" value="ASP_PROTEASE"/>
    <property type="match status" value="1"/>
</dbReference>
<dbReference type="PANTHER" id="PTHR15503">
    <property type="entry name" value="LDOC1 RELATED"/>
    <property type="match status" value="1"/>
</dbReference>
<gene>
    <name evidence="3" type="ORF">PSTG_14670</name>
</gene>
<keyword evidence="4" id="KW-1185">Reference proteome</keyword>
<dbReference type="EMBL" id="AJIL01000183">
    <property type="protein sequence ID" value="KNE91925.1"/>
    <property type="molecule type" value="Genomic_DNA"/>
</dbReference>
<name>A0A0L0UY31_9BASI</name>
<dbReference type="STRING" id="1165861.A0A0L0UY31"/>
<organism evidence="3 4">
    <name type="scientific">Puccinia striiformis f. sp. tritici PST-78</name>
    <dbReference type="NCBI Taxonomy" id="1165861"/>
    <lineage>
        <taxon>Eukaryota</taxon>
        <taxon>Fungi</taxon>
        <taxon>Dikarya</taxon>
        <taxon>Basidiomycota</taxon>
        <taxon>Pucciniomycotina</taxon>
        <taxon>Pucciniomycetes</taxon>
        <taxon>Pucciniales</taxon>
        <taxon>Pucciniaceae</taxon>
        <taxon>Puccinia</taxon>
    </lineage>
</organism>
<dbReference type="AlphaFoldDB" id="A0A0L0UY31"/>
<evidence type="ECO:0000256" key="1">
    <source>
        <dbReference type="ARBA" id="ARBA00022750"/>
    </source>
</evidence>
<comment type="caution">
    <text evidence="3">The sequence shown here is derived from an EMBL/GenBank/DDBJ whole genome shotgun (WGS) entry which is preliminary data.</text>
</comment>
<evidence type="ECO:0000313" key="4">
    <source>
        <dbReference type="Proteomes" id="UP000054564"/>
    </source>
</evidence>
<dbReference type="Pfam" id="PF03732">
    <property type="entry name" value="Retrotrans_gag"/>
    <property type="match status" value="1"/>
</dbReference>
<accession>A0A0L0UY31</accession>
<keyword evidence="1" id="KW-0064">Aspartyl protease</keyword>
<dbReference type="InterPro" id="IPR032567">
    <property type="entry name" value="RTL1-rel"/>
</dbReference>
<keyword evidence="1" id="KW-0645">Protease</keyword>
<dbReference type="Proteomes" id="UP000054564">
    <property type="component" value="Unassembled WGS sequence"/>
</dbReference>
<proteinExistence type="predicted"/>
<dbReference type="SUPFAM" id="SSF50630">
    <property type="entry name" value="Acid proteases"/>
    <property type="match status" value="1"/>
</dbReference>
<dbReference type="Gene3D" id="2.40.70.10">
    <property type="entry name" value="Acid Proteases"/>
    <property type="match status" value="1"/>
</dbReference>
<reference evidence="4" key="1">
    <citation type="submission" date="2014-03" db="EMBL/GenBank/DDBJ databases">
        <title>The Genome Sequence of Puccinia striiformis f. sp. tritici PST-78.</title>
        <authorList>
            <consortium name="The Broad Institute Genome Sequencing Platform"/>
            <person name="Cuomo C."/>
            <person name="Hulbert S."/>
            <person name="Chen X."/>
            <person name="Walker B."/>
            <person name="Young S.K."/>
            <person name="Zeng Q."/>
            <person name="Gargeya S."/>
            <person name="Fitzgerald M."/>
            <person name="Haas B."/>
            <person name="Abouelleil A."/>
            <person name="Alvarado L."/>
            <person name="Arachchi H.M."/>
            <person name="Berlin A.M."/>
            <person name="Chapman S.B."/>
            <person name="Goldberg J."/>
            <person name="Griggs A."/>
            <person name="Gujja S."/>
            <person name="Hansen M."/>
            <person name="Howarth C."/>
            <person name="Imamovic A."/>
            <person name="Larimer J."/>
            <person name="McCowan C."/>
            <person name="Montmayeur A."/>
            <person name="Murphy C."/>
            <person name="Neiman D."/>
            <person name="Pearson M."/>
            <person name="Priest M."/>
            <person name="Roberts A."/>
            <person name="Saif S."/>
            <person name="Shea T."/>
            <person name="Sisk P."/>
            <person name="Sykes S."/>
            <person name="Wortman J."/>
            <person name="Nusbaum C."/>
            <person name="Birren B."/>
        </authorList>
    </citation>
    <scope>NUCLEOTIDE SEQUENCE [LARGE SCALE GENOMIC DNA]</scope>
    <source>
        <strain evidence="4">race PST-78</strain>
    </source>
</reference>
<evidence type="ECO:0000313" key="3">
    <source>
        <dbReference type="EMBL" id="KNE91925.1"/>
    </source>
</evidence>